<evidence type="ECO:0008006" key="3">
    <source>
        <dbReference type="Google" id="ProtNLM"/>
    </source>
</evidence>
<feature type="coiled-coil region" evidence="1">
    <location>
        <begin position="165"/>
        <end position="237"/>
    </location>
</feature>
<dbReference type="Pfam" id="PF11300">
    <property type="entry name" value="DUF3102"/>
    <property type="match status" value="1"/>
</dbReference>
<evidence type="ECO:0000256" key="1">
    <source>
        <dbReference type="SAM" id="Coils"/>
    </source>
</evidence>
<protein>
    <recommendedName>
        <fullName evidence="3">DUF3102 domain-containing protein</fullName>
    </recommendedName>
</protein>
<name>A0A8S5SRU9_9CAUD</name>
<reference evidence="2" key="1">
    <citation type="journal article" date="2021" name="Proc. Natl. Acad. Sci. U.S.A.">
        <title>A Catalog of Tens of Thousands of Viruses from Human Metagenomes Reveals Hidden Associations with Chronic Diseases.</title>
        <authorList>
            <person name="Tisza M.J."/>
            <person name="Buck C.B."/>
        </authorList>
    </citation>
    <scope>NUCLEOTIDE SEQUENCE</scope>
    <source>
        <strain evidence="2">Ctv838</strain>
    </source>
</reference>
<dbReference type="InterPro" id="IPR021451">
    <property type="entry name" value="DUF3102"/>
</dbReference>
<dbReference type="EMBL" id="BK032662">
    <property type="protein sequence ID" value="DAF53678.1"/>
    <property type="molecule type" value="Genomic_DNA"/>
</dbReference>
<sequence>MNEMILSDSISQIELEINYHKQIAGQSIWEIGRRLNHVKENDLAHGKFMEWLNKINLNWPEANRMMKVAKELPNYSTLSNLGSTALYLIATLPEEEKQEQIQRIEDGDTPTVRELQEVKKKLKLTQQANELLRGENEALKASKVEVRETIKEVVPDDYRATRELNKRLLVKNQELSDSMKAMEVRSEFINNKLNEMMAQRAEADKKSAQYDELTRAIEESQGQLNSVQKQISAYKNITSLLQKGNDFLANMGGLIYADEKNVLKADGIVRDEFDSFISRGLRFFNDLNDIRKENNILEGEFE</sequence>
<accession>A0A8S5SRU9</accession>
<keyword evidence="1" id="KW-0175">Coiled coil</keyword>
<proteinExistence type="predicted"/>
<organism evidence="2">
    <name type="scientific">Siphoviridae sp. ctv838</name>
    <dbReference type="NCBI Taxonomy" id="2827964"/>
    <lineage>
        <taxon>Viruses</taxon>
        <taxon>Duplodnaviria</taxon>
        <taxon>Heunggongvirae</taxon>
        <taxon>Uroviricota</taxon>
        <taxon>Caudoviricetes</taxon>
    </lineage>
</organism>
<evidence type="ECO:0000313" key="2">
    <source>
        <dbReference type="EMBL" id="DAF53678.1"/>
    </source>
</evidence>